<comment type="similarity">
    <text evidence="1">Belongs to the bacterial solute-binding protein 7 family.</text>
</comment>
<gene>
    <name evidence="5" type="ORF">AACH11_16870</name>
</gene>
<dbReference type="Proteomes" id="UP001368500">
    <property type="component" value="Unassembled WGS sequence"/>
</dbReference>
<dbReference type="PIRSF" id="PIRSF006470">
    <property type="entry name" value="DctB"/>
    <property type="match status" value="1"/>
</dbReference>
<organism evidence="5 6">
    <name type="scientific">Pseudaquabacterium rugosum</name>
    <dbReference type="NCBI Taxonomy" id="2984194"/>
    <lineage>
        <taxon>Bacteria</taxon>
        <taxon>Pseudomonadati</taxon>
        <taxon>Pseudomonadota</taxon>
        <taxon>Betaproteobacteria</taxon>
        <taxon>Burkholderiales</taxon>
        <taxon>Sphaerotilaceae</taxon>
        <taxon>Pseudaquabacterium</taxon>
    </lineage>
</organism>
<reference evidence="5 6" key="1">
    <citation type="submission" date="2024-04" db="EMBL/GenBank/DDBJ databases">
        <title>Novel species of the genus Ideonella isolated from streams.</title>
        <authorList>
            <person name="Lu H."/>
        </authorList>
    </citation>
    <scope>NUCLEOTIDE SEQUENCE [LARGE SCALE GENOMIC DNA]</scope>
    <source>
        <strain evidence="5 6">BYS139W</strain>
    </source>
</reference>
<dbReference type="PANTHER" id="PTHR33376">
    <property type="match status" value="1"/>
</dbReference>
<protein>
    <submittedName>
        <fullName evidence="5">TRAP transporter substrate-binding protein</fullName>
    </submittedName>
</protein>
<evidence type="ECO:0000313" key="5">
    <source>
        <dbReference type="EMBL" id="MEK8027639.1"/>
    </source>
</evidence>
<proteinExistence type="inferred from homology"/>
<comment type="caution">
    <text evidence="5">The sequence shown here is derived from an EMBL/GenBank/DDBJ whole genome shotgun (WGS) entry which is preliminary data.</text>
</comment>
<dbReference type="EMBL" id="JBBUTF010000015">
    <property type="protein sequence ID" value="MEK8027639.1"/>
    <property type="molecule type" value="Genomic_DNA"/>
</dbReference>
<dbReference type="NCBIfam" id="TIGR00787">
    <property type="entry name" value="dctP"/>
    <property type="match status" value="1"/>
</dbReference>
<dbReference type="InterPro" id="IPR004682">
    <property type="entry name" value="TRAP_DctP"/>
</dbReference>
<dbReference type="NCBIfam" id="NF037995">
    <property type="entry name" value="TRAP_S1"/>
    <property type="match status" value="1"/>
</dbReference>
<dbReference type="InterPro" id="IPR038404">
    <property type="entry name" value="TRAP_DctP_sf"/>
</dbReference>
<evidence type="ECO:0000256" key="4">
    <source>
        <dbReference type="SAM" id="SignalP"/>
    </source>
</evidence>
<keyword evidence="6" id="KW-1185">Reference proteome</keyword>
<keyword evidence="2" id="KW-0813">Transport</keyword>
<accession>A0ABU9BCI5</accession>
<dbReference type="RefSeq" id="WP_341375420.1">
    <property type="nucleotide sequence ID" value="NZ_JBBUTF010000015.1"/>
</dbReference>
<dbReference type="InterPro" id="IPR018389">
    <property type="entry name" value="DctP_fam"/>
</dbReference>
<feature type="chain" id="PRO_5045215907" evidence="4">
    <location>
        <begin position="26"/>
        <end position="343"/>
    </location>
</feature>
<evidence type="ECO:0000313" key="6">
    <source>
        <dbReference type="Proteomes" id="UP001368500"/>
    </source>
</evidence>
<name>A0ABU9BCI5_9BURK</name>
<dbReference type="Gene3D" id="3.40.190.170">
    <property type="entry name" value="Bacterial extracellular solute-binding protein, family 7"/>
    <property type="match status" value="1"/>
</dbReference>
<evidence type="ECO:0000256" key="2">
    <source>
        <dbReference type="ARBA" id="ARBA00022448"/>
    </source>
</evidence>
<evidence type="ECO:0000256" key="3">
    <source>
        <dbReference type="ARBA" id="ARBA00022729"/>
    </source>
</evidence>
<dbReference type="CDD" id="cd13679">
    <property type="entry name" value="PBP2_TRAP_YiaO_like"/>
    <property type="match status" value="1"/>
</dbReference>
<dbReference type="PANTHER" id="PTHR33376:SF7">
    <property type="entry name" value="C4-DICARBOXYLATE-BINDING PROTEIN DCTB"/>
    <property type="match status" value="1"/>
</dbReference>
<keyword evidence="3 4" id="KW-0732">Signal</keyword>
<dbReference type="Pfam" id="PF03480">
    <property type="entry name" value="DctP"/>
    <property type="match status" value="1"/>
</dbReference>
<sequence>MRARPLVRRLLTHVLIATPLLAVFAAPVAAQEIREHTLKFAFVQPKESHMGAGAQRFAELVAARSKGRMQVKLFPGGTLGGDIQTLSALQGGTIEMTTLPPGLMVGLAKPFAVFDMPFLFNSFAEADALLDGPVGQKLMTHAPAGLVGLAYWDHGFRNLSNSRRPVARLEDFAGLKVRVSQSPMIIETINGLGANATPMAFTEVYSALETKAVDGQENPTAVFDANKFNEVQKHLSITRHQYNPLIVLASGKAWARLNEAERKLLTEAATETRAYQRQVSREMEAKSTASLKSRGTVVTEPSAAEIERMRRHLAPVSAKLAKDIGEALVAEVTAEVQRLRASR</sequence>
<evidence type="ECO:0000256" key="1">
    <source>
        <dbReference type="ARBA" id="ARBA00009023"/>
    </source>
</evidence>
<feature type="signal peptide" evidence="4">
    <location>
        <begin position="1"/>
        <end position="25"/>
    </location>
</feature>